<name>A0ABX1YER8_9BACL</name>
<accession>A0ABX1YER8</accession>
<keyword evidence="3" id="KW-1185">Reference proteome</keyword>
<keyword evidence="1" id="KW-0472">Membrane</keyword>
<organism evidence="2 3">
    <name type="scientific">Paenibacillus phytohabitans</name>
    <dbReference type="NCBI Taxonomy" id="2654978"/>
    <lineage>
        <taxon>Bacteria</taxon>
        <taxon>Bacillati</taxon>
        <taxon>Bacillota</taxon>
        <taxon>Bacilli</taxon>
        <taxon>Bacillales</taxon>
        <taxon>Paenibacillaceae</taxon>
        <taxon>Paenibacillus</taxon>
    </lineage>
</organism>
<evidence type="ECO:0000313" key="2">
    <source>
        <dbReference type="EMBL" id="NOU78398.1"/>
    </source>
</evidence>
<dbReference type="Proteomes" id="UP000596857">
    <property type="component" value="Unassembled WGS sequence"/>
</dbReference>
<feature type="transmembrane region" description="Helical" evidence="1">
    <location>
        <begin position="20"/>
        <end position="45"/>
    </location>
</feature>
<gene>
    <name evidence="2" type="ORF">GC101_05840</name>
</gene>
<sequence>MPPFIAKIHLLSYCLFKGVIVVRIAFWIVFAFVGILIFGIVGGLIGRKKRK</sequence>
<evidence type="ECO:0000256" key="1">
    <source>
        <dbReference type="SAM" id="Phobius"/>
    </source>
</evidence>
<keyword evidence="1" id="KW-1133">Transmembrane helix</keyword>
<dbReference type="EMBL" id="WHOB01000018">
    <property type="protein sequence ID" value="NOU78398.1"/>
    <property type="molecule type" value="Genomic_DNA"/>
</dbReference>
<dbReference type="NCBIfam" id="TIGR01167">
    <property type="entry name" value="LPXTG_anchor"/>
    <property type="match status" value="1"/>
</dbReference>
<comment type="caution">
    <text evidence="2">The sequence shown here is derived from an EMBL/GenBank/DDBJ whole genome shotgun (WGS) entry which is preliminary data.</text>
</comment>
<proteinExistence type="predicted"/>
<reference evidence="2 3" key="1">
    <citation type="submission" date="2019-10" db="EMBL/GenBank/DDBJ databases">
        <title>Description of Paenibacillus terricola sp. nov.</title>
        <authorList>
            <person name="Carlier A."/>
            <person name="Qi S."/>
        </authorList>
    </citation>
    <scope>NUCLEOTIDE SEQUENCE [LARGE SCALE GENOMIC DNA]</scope>
    <source>
        <strain evidence="2 3">LMG 31459</strain>
    </source>
</reference>
<keyword evidence="1" id="KW-0812">Transmembrane</keyword>
<evidence type="ECO:0000313" key="3">
    <source>
        <dbReference type="Proteomes" id="UP000596857"/>
    </source>
</evidence>
<protein>
    <submittedName>
        <fullName evidence="2">LPXTG cell wall anchor domain-containing protein</fullName>
    </submittedName>
</protein>